<feature type="transmembrane region" description="Helical" evidence="1">
    <location>
        <begin position="113"/>
        <end position="132"/>
    </location>
</feature>
<sequence>MACFHGTPDGSEIYAVHTSKSNRCDRRYTVAGSHLWTSRSMNQAESQRLLAEAAAPAGGGNIYGHVETSRVLLFMFAVLVFVICLEMFLHFLEHITKRKPKYADMLHKTTQELMIVGLIYLIVKLCVSTGLAKANGMVYQAVDFADLIILFTVLSMVVQATVILFMLRKTNREMGKISILRTDNVLANARTELDAVRHLSRLQRRIIWSKYEYQLQMKLLRSLFLRSYELPQLFPFDKYIEDVQDSQMAHLVHIDISMWMVLMATYALFFIFSGEFFSHGEFKANSTVRWGVFACFASSLLLFMVLMYVYLRHLVHLLLRHAAKKECPSSSWLEQYRIMATPDALIEVLSHVVHYEASIPPMPPQDAIDCMRTIADNLCDNDQANHPHQSRHRHGCLEHLFAHDLLCGLLGTLSRRLGRTTNRPKQSKLQGVDALHLPWFSRKLVHFLVQLLFVINGFYYALFINCVLYLDGFNAYAVVKATVVLVPLLLNTFVVAPKITREFSVINSLFRVDAHKLSAIVEHFAEVEDMKVEMVRQVWTYLHAANQSVADIAAALVHADASDDDASDGYVDMDVLRTILKQFGFRFPRQKFTTLVRLQFNTKGTTIRYQDLLTMLGESETSVEGKTNPSQNASFLSSHQPTYPYDSTPYHEIPVEPSSRSWHKTQTTELFFI</sequence>
<dbReference type="OrthoDB" id="68481at2759"/>
<evidence type="ECO:0008006" key="3">
    <source>
        <dbReference type="Google" id="ProtNLM"/>
    </source>
</evidence>
<evidence type="ECO:0000313" key="2">
    <source>
        <dbReference type="EMBL" id="ETV78137.1"/>
    </source>
</evidence>
<dbReference type="EMBL" id="KI913131">
    <property type="protein sequence ID" value="ETV78137.1"/>
    <property type="molecule type" value="Genomic_DNA"/>
</dbReference>
<feature type="transmembrane region" description="Helical" evidence="1">
    <location>
        <begin position="71"/>
        <end position="92"/>
    </location>
</feature>
<dbReference type="RefSeq" id="XP_009832474.1">
    <property type="nucleotide sequence ID" value="XM_009834172.1"/>
</dbReference>
<feature type="transmembrane region" description="Helical" evidence="1">
    <location>
        <begin position="256"/>
        <end position="278"/>
    </location>
</feature>
<dbReference type="STRING" id="112090.W4GEM4"/>
<organism evidence="2">
    <name type="scientific">Aphanomyces astaci</name>
    <name type="common">Crayfish plague agent</name>
    <dbReference type="NCBI Taxonomy" id="112090"/>
    <lineage>
        <taxon>Eukaryota</taxon>
        <taxon>Sar</taxon>
        <taxon>Stramenopiles</taxon>
        <taxon>Oomycota</taxon>
        <taxon>Saprolegniomycetes</taxon>
        <taxon>Saprolegniales</taxon>
        <taxon>Verrucalvaceae</taxon>
        <taxon>Aphanomyces</taxon>
    </lineage>
</organism>
<protein>
    <recommendedName>
        <fullName evidence="3">EF-hand domain-containing protein</fullName>
    </recommendedName>
</protein>
<feature type="transmembrane region" description="Helical" evidence="1">
    <location>
        <begin position="144"/>
        <end position="167"/>
    </location>
</feature>
<feature type="transmembrane region" description="Helical" evidence="1">
    <location>
        <begin position="447"/>
        <end position="470"/>
    </location>
</feature>
<dbReference type="AlphaFoldDB" id="W4GEM4"/>
<dbReference type="GeneID" id="20810337"/>
<keyword evidence="1" id="KW-0472">Membrane</keyword>
<gene>
    <name evidence="2" type="ORF">H257_08341</name>
</gene>
<feature type="transmembrane region" description="Helical" evidence="1">
    <location>
        <begin position="290"/>
        <end position="311"/>
    </location>
</feature>
<proteinExistence type="predicted"/>
<reference evidence="2" key="1">
    <citation type="submission" date="2013-12" db="EMBL/GenBank/DDBJ databases">
        <title>The Genome Sequence of Aphanomyces astaci APO3.</title>
        <authorList>
            <consortium name="The Broad Institute Genomics Platform"/>
            <person name="Russ C."/>
            <person name="Tyler B."/>
            <person name="van West P."/>
            <person name="Dieguez-Uribeondo J."/>
            <person name="Young S.K."/>
            <person name="Zeng Q."/>
            <person name="Gargeya S."/>
            <person name="Fitzgerald M."/>
            <person name="Abouelleil A."/>
            <person name="Alvarado L."/>
            <person name="Chapman S.B."/>
            <person name="Gainer-Dewar J."/>
            <person name="Goldberg J."/>
            <person name="Griggs A."/>
            <person name="Gujja S."/>
            <person name="Hansen M."/>
            <person name="Howarth C."/>
            <person name="Imamovic A."/>
            <person name="Ireland A."/>
            <person name="Larimer J."/>
            <person name="McCowan C."/>
            <person name="Murphy C."/>
            <person name="Pearson M."/>
            <person name="Poon T.W."/>
            <person name="Priest M."/>
            <person name="Roberts A."/>
            <person name="Saif S."/>
            <person name="Shea T."/>
            <person name="Sykes S."/>
            <person name="Wortman J."/>
            <person name="Nusbaum C."/>
            <person name="Birren B."/>
        </authorList>
    </citation>
    <scope>NUCLEOTIDE SEQUENCE [LARGE SCALE GENOMIC DNA]</scope>
    <source>
        <strain evidence="2">APO3</strain>
    </source>
</reference>
<keyword evidence="1" id="KW-1133">Transmembrane helix</keyword>
<dbReference type="VEuPathDB" id="FungiDB:H257_08341"/>
<accession>W4GEM4</accession>
<evidence type="ECO:0000256" key="1">
    <source>
        <dbReference type="SAM" id="Phobius"/>
    </source>
</evidence>
<feature type="transmembrane region" description="Helical" evidence="1">
    <location>
        <begin position="476"/>
        <end position="496"/>
    </location>
</feature>
<name>W4GEM4_APHAT</name>
<keyword evidence="1" id="KW-0812">Transmembrane</keyword>